<evidence type="ECO:0000256" key="4">
    <source>
        <dbReference type="ARBA" id="ARBA00022691"/>
    </source>
</evidence>
<feature type="region of interest" description="Disordered" evidence="8">
    <location>
        <begin position="81"/>
        <end position="123"/>
    </location>
</feature>
<organism evidence="9 10">
    <name type="scientific">Apiospora saccharicola</name>
    <dbReference type="NCBI Taxonomy" id="335842"/>
    <lineage>
        <taxon>Eukaryota</taxon>
        <taxon>Fungi</taxon>
        <taxon>Dikarya</taxon>
        <taxon>Ascomycota</taxon>
        <taxon>Pezizomycotina</taxon>
        <taxon>Sordariomycetes</taxon>
        <taxon>Xylariomycetidae</taxon>
        <taxon>Amphisphaeriales</taxon>
        <taxon>Apiosporaceae</taxon>
        <taxon>Apiospora</taxon>
    </lineage>
</organism>
<dbReference type="PANTHER" id="PTHR11727:SF17">
    <property type="entry name" value="DIMETHYLADENOSINE TRANSFERASE 1, MITOCHONDRIAL"/>
    <property type="match status" value="1"/>
</dbReference>
<keyword evidence="7" id="KW-0698">rRNA processing</keyword>
<dbReference type="Gene3D" id="3.40.50.150">
    <property type="entry name" value="Vaccinia Virus protein VP39"/>
    <property type="match status" value="1"/>
</dbReference>
<evidence type="ECO:0000256" key="7">
    <source>
        <dbReference type="RuleBase" id="RU362106"/>
    </source>
</evidence>
<keyword evidence="2 7" id="KW-0489">Methyltransferase</keyword>
<dbReference type="InterPro" id="IPR001737">
    <property type="entry name" value="KsgA/Erm"/>
</dbReference>
<dbReference type="SUPFAM" id="SSF53335">
    <property type="entry name" value="S-adenosyl-L-methionine-dependent methyltransferases"/>
    <property type="match status" value="1"/>
</dbReference>
<evidence type="ECO:0000256" key="5">
    <source>
        <dbReference type="ARBA" id="ARBA00022884"/>
    </source>
</evidence>
<evidence type="ECO:0000313" key="9">
    <source>
        <dbReference type="EMBL" id="KAK8084167.1"/>
    </source>
</evidence>
<dbReference type="EC" id="2.1.1.-" evidence="7"/>
<gene>
    <name evidence="9" type="ORF">PG996_002948</name>
</gene>
<keyword evidence="10" id="KW-1185">Reference proteome</keyword>
<dbReference type="Gene3D" id="1.10.8.100">
    <property type="entry name" value="Ribosomal RNA adenine dimethylase-like, domain 2"/>
    <property type="match status" value="1"/>
</dbReference>
<sequence>MIPTRVPHLRSFAIRCRFRPRPNAVTWAATLTNSRCASNSHDSAGTSSNLRKNILLKSELQAVTPTAQALADTGTWKHRNAKVSAADLATREREEDVEEEEEPLPTTKKRKRSRAALEKAPKGDKTRVNIVSEELCDDILTYIGKSLDKHKGCDILDLYPGVGLWSRKLNDYLQPRSHILLEPDGEFYTPFLQPLLDRPGTVLTNKSGIIWKELNSVLTPEFLPHQKPAPQSHRNDTLLVTANISFHPRKRFMAFESIARLIQHQFLDAIRSGQIFQRYGQVRMLLWTRRDDKASLLARSMQRRKRSAIDAELHTEYLHEVCGKSGPDSYWYVRDTNLDRASAQMTAKRMKKAGIVMPERRTPPEHKEALADLKNRELVKPGAQPAVFMRAYHDTLANLKDADESQELGHGTYEHDMLRKLQWRGNSDVARFQEIFQRQQAYDAIQKLRDPALQAKKAAAAAAKKKPPKKQPPTEAEIRAMEAEWDDDFSRLPNSKRLDYLKCYDNIHLVRQDPPAMAWDRRAYEPLESFAVDFFPNVDCSLLDIQPRTLHPLLTQIGPHSNRAADIFDLLTRALYMSPATSLGKQLDGIWPGAADWILPRCKSLHDPYAGISPRALNDVQLMELLECWMDWPFRPDYQELLARSQDDSIADDHDADDLV</sequence>
<dbReference type="InterPro" id="IPR023165">
    <property type="entry name" value="rRNA_Ade_diMease-like_C"/>
</dbReference>
<comment type="function">
    <text evidence="6">Mitochondrial transcription factor that confers selective promoter recognition on the core subunit of the yeast mitochondrial RNA polymerase. Interacts with DNA in a non-specific manner.</text>
</comment>
<evidence type="ECO:0000313" key="10">
    <source>
        <dbReference type="Proteomes" id="UP001446871"/>
    </source>
</evidence>
<evidence type="ECO:0000256" key="8">
    <source>
        <dbReference type="SAM" id="MobiDB-lite"/>
    </source>
</evidence>
<keyword evidence="3 7" id="KW-0808">Transferase</keyword>
<dbReference type="InterPro" id="IPR029063">
    <property type="entry name" value="SAM-dependent_MTases_sf"/>
</dbReference>
<accession>A0ABR1WKZ5</accession>
<dbReference type="PANTHER" id="PTHR11727">
    <property type="entry name" value="DIMETHYLADENOSINE TRANSFERASE"/>
    <property type="match status" value="1"/>
</dbReference>
<comment type="subcellular location">
    <subcellularLocation>
        <location evidence="1">Mitochondrion</location>
    </subcellularLocation>
</comment>
<evidence type="ECO:0000256" key="6">
    <source>
        <dbReference type="ARBA" id="ARBA00024915"/>
    </source>
</evidence>
<dbReference type="Pfam" id="PF00398">
    <property type="entry name" value="RrnaAD"/>
    <property type="match status" value="1"/>
</dbReference>
<proteinExistence type="inferred from homology"/>
<evidence type="ECO:0000256" key="1">
    <source>
        <dbReference type="ARBA" id="ARBA00004173"/>
    </source>
</evidence>
<evidence type="ECO:0000256" key="3">
    <source>
        <dbReference type="ARBA" id="ARBA00022679"/>
    </source>
</evidence>
<evidence type="ECO:0000256" key="2">
    <source>
        <dbReference type="ARBA" id="ARBA00022603"/>
    </source>
</evidence>
<protein>
    <recommendedName>
        <fullName evidence="7">rRNA adenine N(6)-methyltransferase</fullName>
        <ecNumber evidence="7">2.1.1.-</ecNumber>
    </recommendedName>
</protein>
<dbReference type="Proteomes" id="UP001446871">
    <property type="component" value="Unassembled WGS sequence"/>
</dbReference>
<comment type="caution">
    <text evidence="9">The sequence shown here is derived from an EMBL/GenBank/DDBJ whole genome shotgun (WGS) entry which is preliminary data.</text>
</comment>
<name>A0ABR1WKZ5_9PEZI</name>
<reference evidence="9 10" key="1">
    <citation type="submission" date="2023-01" db="EMBL/GenBank/DDBJ databases">
        <title>Analysis of 21 Apiospora genomes using comparative genomics revels a genus with tremendous synthesis potential of carbohydrate active enzymes and secondary metabolites.</title>
        <authorList>
            <person name="Sorensen T."/>
        </authorList>
    </citation>
    <scope>NUCLEOTIDE SEQUENCE [LARGE SCALE GENOMIC DNA]</scope>
    <source>
        <strain evidence="9 10">CBS 83171</strain>
    </source>
</reference>
<keyword evidence="5" id="KW-0694">RNA-binding</keyword>
<dbReference type="EMBL" id="JAQQWM010000001">
    <property type="protein sequence ID" value="KAK8084167.1"/>
    <property type="molecule type" value="Genomic_DNA"/>
</dbReference>
<comment type="similarity">
    <text evidence="7">Belongs to the class I-like SAM-binding methyltransferase superfamily. rRNA adenine N(6)-methyltransferase family.</text>
</comment>
<keyword evidence="4 7" id="KW-0949">S-adenosyl-L-methionine</keyword>